<keyword evidence="2" id="KW-1185">Reference proteome</keyword>
<protein>
    <submittedName>
        <fullName evidence="1">Uncharacterized protein</fullName>
    </submittedName>
</protein>
<organism evidence="1 2">
    <name type="scientific">Aspergillus pseudodeflectus</name>
    <dbReference type="NCBI Taxonomy" id="176178"/>
    <lineage>
        <taxon>Eukaryota</taxon>
        <taxon>Fungi</taxon>
        <taxon>Dikarya</taxon>
        <taxon>Ascomycota</taxon>
        <taxon>Pezizomycotina</taxon>
        <taxon>Eurotiomycetes</taxon>
        <taxon>Eurotiomycetidae</taxon>
        <taxon>Eurotiales</taxon>
        <taxon>Aspergillaceae</taxon>
        <taxon>Aspergillus</taxon>
        <taxon>Aspergillus subgen. Nidulantes</taxon>
    </lineage>
</organism>
<sequence length="70" mass="7490">MARWTGKCVCHSHSTQLTIQAGALALGQASLHWNNASADSISQQYDIGTLGLFVLAPSGARATCNRQFWA</sequence>
<name>A0ABR4KV95_9EURO</name>
<dbReference type="EMBL" id="JBFXLR010000010">
    <property type="protein sequence ID" value="KAL2855163.1"/>
    <property type="molecule type" value="Genomic_DNA"/>
</dbReference>
<reference evidence="1 2" key="1">
    <citation type="submission" date="2024-07" db="EMBL/GenBank/DDBJ databases">
        <title>Section-level genome sequencing and comparative genomics of Aspergillus sections Usti and Cavernicolus.</title>
        <authorList>
            <consortium name="Lawrence Berkeley National Laboratory"/>
            <person name="Nybo J.L."/>
            <person name="Vesth T.C."/>
            <person name="Theobald S."/>
            <person name="Frisvad J.C."/>
            <person name="Larsen T.O."/>
            <person name="Kjaerboelling I."/>
            <person name="Rothschild-Mancinelli K."/>
            <person name="Lyhne E.K."/>
            <person name="Kogle M.E."/>
            <person name="Barry K."/>
            <person name="Clum A."/>
            <person name="Na H."/>
            <person name="Ledsgaard L."/>
            <person name="Lin J."/>
            <person name="Lipzen A."/>
            <person name="Kuo A."/>
            <person name="Riley R."/>
            <person name="Mondo S."/>
            <person name="LaButti K."/>
            <person name="Haridas S."/>
            <person name="Pangalinan J."/>
            <person name="Salamov A.A."/>
            <person name="Simmons B.A."/>
            <person name="Magnuson J.K."/>
            <person name="Chen J."/>
            <person name="Drula E."/>
            <person name="Henrissat B."/>
            <person name="Wiebenga A."/>
            <person name="Lubbers R.J."/>
            <person name="Gomes A.C."/>
            <person name="Macurrencykelacurrency M.R."/>
            <person name="Stajich J."/>
            <person name="Grigoriev I.V."/>
            <person name="Mortensen U.H."/>
            <person name="De vries R.P."/>
            <person name="Baker S.E."/>
            <person name="Andersen M.R."/>
        </authorList>
    </citation>
    <scope>NUCLEOTIDE SEQUENCE [LARGE SCALE GENOMIC DNA]</scope>
    <source>
        <strain evidence="1 2">CBS 756.74</strain>
    </source>
</reference>
<comment type="caution">
    <text evidence="1">The sequence shown here is derived from an EMBL/GenBank/DDBJ whole genome shotgun (WGS) entry which is preliminary data.</text>
</comment>
<accession>A0ABR4KV95</accession>
<evidence type="ECO:0000313" key="2">
    <source>
        <dbReference type="Proteomes" id="UP001610444"/>
    </source>
</evidence>
<gene>
    <name evidence="1" type="ORF">BJX68DRAFT_231671</name>
</gene>
<dbReference type="Proteomes" id="UP001610444">
    <property type="component" value="Unassembled WGS sequence"/>
</dbReference>
<dbReference type="GeneID" id="98154539"/>
<proteinExistence type="predicted"/>
<dbReference type="RefSeq" id="XP_070901819.1">
    <property type="nucleotide sequence ID" value="XM_071039375.1"/>
</dbReference>
<evidence type="ECO:0000313" key="1">
    <source>
        <dbReference type="EMBL" id="KAL2855163.1"/>
    </source>
</evidence>